<dbReference type="GO" id="GO:0008168">
    <property type="term" value="F:methyltransferase activity"/>
    <property type="evidence" value="ECO:0007669"/>
    <property type="project" value="UniProtKB-KW"/>
</dbReference>
<protein>
    <submittedName>
        <fullName evidence="3">16S rRNA (Guanine(966)-N(2))-methyltransferase RsmD</fullName>
    </submittedName>
</protein>
<sequence length="182" mass="20408">MRIIAGCWKGRRLLAVKGMHTRPTSDRVKEAIFNILQQYIADSNVLDLFAGTGNLGLEALSRGCSRVVFVEKDPRVIDVLNKNRANLGCLEQSMVIRDDVFHAIKRLSGRERFDIIFADPPYSRGLEAPLLDAIADSDILCQDGIVVLEHSSGDHQPDRVGSLIKLQDRRYGDTEISLYKKE</sequence>
<reference evidence="3 4" key="1">
    <citation type="submission" date="2016-10" db="EMBL/GenBank/DDBJ databases">
        <authorList>
            <person name="de Groot N.N."/>
        </authorList>
    </citation>
    <scope>NUCLEOTIDE SEQUENCE [LARGE SCALE GENOMIC DNA]</scope>
    <source>
        <strain evidence="3 4">DSM 20678</strain>
    </source>
</reference>
<gene>
    <name evidence="3" type="ORF">SAMN05444406_1169</name>
</gene>
<keyword evidence="1 3" id="KW-0489">Methyltransferase</keyword>
<accession>A0A1I5WDH3</accession>
<keyword evidence="4" id="KW-1185">Reference proteome</keyword>
<dbReference type="PIRSF" id="PIRSF004553">
    <property type="entry name" value="CHP00095"/>
    <property type="match status" value="1"/>
</dbReference>
<proteinExistence type="predicted"/>
<dbReference type="AlphaFoldDB" id="A0A1I5WDH3"/>
<organism evidence="3 4">
    <name type="scientific">Caldicoprobacter faecalis</name>
    <dbReference type="NCBI Taxonomy" id="937334"/>
    <lineage>
        <taxon>Bacteria</taxon>
        <taxon>Bacillati</taxon>
        <taxon>Bacillota</taxon>
        <taxon>Clostridia</taxon>
        <taxon>Caldicoprobacterales</taxon>
        <taxon>Caldicoprobacteraceae</taxon>
        <taxon>Caldicoprobacter</taxon>
    </lineage>
</organism>
<dbReference type="PROSITE" id="PS00092">
    <property type="entry name" value="N6_MTASE"/>
    <property type="match status" value="1"/>
</dbReference>
<dbReference type="Gene3D" id="3.40.50.150">
    <property type="entry name" value="Vaccinia Virus protein VP39"/>
    <property type="match status" value="1"/>
</dbReference>
<dbReference type="PANTHER" id="PTHR43542:SF1">
    <property type="entry name" value="METHYLTRANSFERASE"/>
    <property type="match status" value="1"/>
</dbReference>
<evidence type="ECO:0000256" key="1">
    <source>
        <dbReference type="ARBA" id="ARBA00022603"/>
    </source>
</evidence>
<evidence type="ECO:0000313" key="4">
    <source>
        <dbReference type="Proteomes" id="UP000198577"/>
    </source>
</evidence>
<dbReference type="InterPro" id="IPR029063">
    <property type="entry name" value="SAM-dependent_MTases_sf"/>
</dbReference>
<name>A0A1I5WDH3_9FIRM</name>
<dbReference type="GO" id="GO:0031167">
    <property type="term" value="P:rRNA methylation"/>
    <property type="evidence" value="ECO:0007669"/>
    <property type="project" value="InterPro"/>
</dbReference>
<dbReference type="InterPro" id="IPR002052">
    <property type="entry name" value="DNA_methylase_N6_adenine_CS"/>
</dbReference>
<evidence type="ECO:0000313" key="3">
    <source>
        <dbReference type="EMBL" id="SFQ17799.1"/>
    </source>
</evidence>
<dbReference type="PANTHER" id="PTHR43542">
    <property type="entry name" value="METHYLTRANSFERASE"/>
    <property type="match status" value="1"/>
</dbReference>
<dbReference type="RefSeq" id="WP_177206119.1">
    <property type="nucleotide sequence ID" value="NZ_FOXR01000016.1"/>
</dbReference>
<keyword evidence="2 3" id="KW-0808">Transferase</keyword>
<dbReference type="Proteomes" id="UP000198577">
    <property type="component" value="Unassembled WGS sequence"/>
</dbReference>
<dbReference type="InterPro" id="IPR004398">
    <property type="entry name" value="RNA_MeTrfase_RsmD"/>
</dbReference>
<dbReference type="CDD" id="cd02440">
    <property type="entry name" value="AdoMet_MTases"/>
    <property type="match status" value="1"/>
</dbReference>
<dbReference type="GO" id="GO:0003676">
    <property type="term" value="F:nucleic acid binding"/>
    <property type="evidence" value="ECO:0007669"/>
    <property type="project" value="InterPro"/>
</dbReference>
<dbReference type="Pfam" id="PF03602">
    <property type="entry name" value="Cons_hypoth95"/>
    <property type="match status" value="1"/>
</dbReference>
<dbReference type="STRING" id="937334.SAMN05444406_1169"/>
<dbReference type="EMBL" id="FOXR01000016">
    <property type="protein sequence ID" value="SFQ17799.1"/>
    <property type="molecule type" value="Genomic_DNA"/>
</dbReference>
<evidence type="ECO:0000256" key="2">
    <source>
        <dbReference type="ARBA" id="ARBA00022679"/>
    </source>
</evidence>
<dbReference type="SUPFAM" id="SSF53335">
    <property type="entry name" value="S-adenosyl-L-methionine-dependent methyltransferases"/>
    <property type="match status" value="1"/>
</dbReference>
<dbReference type="NCBIfam" id="TIGR00095">
    <property type="entry name" value="16S rRNA (guanine(966)-N(2))-methyltransferase RsmD"/>
    <property type="match status" value="1"/>
</dbReference>